<dbReference type="PANTHER" id="PTHR48025:SF9">
    <property type="entry name" value="OS02G0815200 PROTEIN"/>
    <property type="match status" value="1"/>
</dbReference>
<evidence type="ECO:0000259" key="3">
    <source>
        <dbReference type="PROSITE" id="PS50102"/>
    </source>
</evidence>
<dbReference type="Pfam" id="PF00076">
    <property type="entry name" value="RRM_1"/>
    <property type="match status" value="2"/>
</dbReference>
<evidence type="ECO:0000256" key="1">
    <source>
        <dbReference type="ARBA" id="ARBA00022884"/>
    </source>
</evidence>
<dbReference type="GO" id="GO:1901259">
    <property type="term" value="P:chloroplast rRNA processing"/>
    <property type="evidence" value="ECO:0007669"/>
    <property type="project" value="TreeGrafter"/>
</dbReference>
<dbReference type="Proteomes" id="UP001418222">
    <property type="component" value="Unassembled WGS sequence"/>
</dbReference>
<organism evidence="4 5">
    <name type="scientific">Platanthera zijinensis</name>
    <dbReference type="NCBI Taxonomy" id="2320716"/>
    <lineage>
        <taxon>Eukaryota</taxon>
        <taxon>Viridiplantae</taxon>
        <taxon>Streptophyta</taxon>
        <taxon>Embryophyta</taxon>
        <taxon>Tracheophyta</taxon>
        <taxon>Spermatophyta</taxon>
        <taxon>Magnoliopsida</taxon>
        <taxon>Liliopsida</taxon>
        <taxon>Asparagales</taxon>
        <taxon>Orchidaceae</taxon>
        <taxon>Orchidoideae</taxon>
        <taxon>Orchideae</taxon>
        <taxon>Orchidinae</taxon>
        <taxon>Platanthera</taxon>
    </lineage>
</organism>
<dbReference type="InterPro" id="IPR012677">
    <property type="entry name" value="Nucleotide-bd_a/b_plait_sf"/>
</dbReference>
<reference evidence="4 5" key="1">
    <citation type="journal article" date="2022" name="Nat. Plants">
        <title>Genomes of leafy and leafless Platanthera orchids illuminate the evolution of mycoheterotrophy.</title>
        <authorList>
            <person name="Li M.H."/>
            <person name="Liu K.W."/>
            <person name="Li Z."/>
            <person name="Lu H.C."/>
            <person name="Ye Q.L."/>
            <person name="Zhang D."/>
            <person name="Wang J.Y."/>
            <person name="Li Y.F."/>
            <person name="Zhong Z.M."/>
            <person name="Liu X."/>
            <person name="Yu X."/>
            <person name="Liu D.K."/>
            <person name="Tu X.D."/>
            <person name="Liu B."/>
            <person name="Hao Y."/>
            <person name="Liao X.Y."/>
            <person name="Jiang Y.T."/>
            <person name="Sun W.H."/>
            <person name="Chen J."/>
            <person name="Chen Y.Q."/>
            <person name="Ai Y."/>
            <person name="Zhai J.W."/>
            <person name="Wu S.S."/>
            <person name="Zhou Z."/>
            <person name="Hsiao Y.Y."/>
            <person name="Wu W.L."/>
            <person name="Chen Y.Y."/>
            <person name="Lin Y.F."/>
            <person name="Hsu J.L."/>
            <person name="Li C.Y."/>
            <person name="Wang Z.W."/>
            <person name="Zhao X."/>
            <person name="Zhong W.Y."/>
            <person name="Ma X.K."/>
            <person name="Ma L."/>
            <person name="Huang J."/>
            <person name="Chen G.Z."/>
            <person name="Huang M.Z."/>
            <person name="Huang L."/>
            <person name="Peng D.H."/>
            <person name="Luo Y.B."/>
            <person name="Zou S.Q."/>
            <person name="Chen S.P."/>
            <person name="Lan S."/>
            <person name="Tsai W.C."/>
            <person name="Van de Peer Y."/>
            <person name="Liu Z.J."/>
        </authorList>
    </citation>
    <scope>NUCLEOTIDE SEQUENCE [LARGE SCALE GENOMIC DNA]</scope>
    <source>
        <strain evidence="4">Lor287</strain>
    </source>
</reference>
<evidence type="ECO:0000313" key="4">
    <source>
        <dbReference type="EMBL" id="KAK8944803.1"/>
    </source>
</evidence>
<evidence type="ECO:0000313" key="5">
    <source>
        <dbReference type="Proteomes" id="UP001418222"/>
    </source>
</evidence>
<dbReference type="GO" id="GO:0009535">
    <property type="term" value="C:chloroplast thylakoid membrane"/>
    <property type="evidence" value="ECO:0007669"/>
    <property type="project" value="TreeGrafter"/>
</dbReference>
<dbReference type="PROSITE" id="PS50102">
    <property type="entry name" value="RRM"/>
    <property type="match status" value="2"/>
</dbReference>
<dbReference type="FunFam" id="3.30.70.330:FF:000361">
    <property type="entry name" value="28 kDa ribonucleoprotein, chloroplastic"/>
    <property type="match status" value="1"/>
</dbReference>
<keyword evidence="5" id="KW-1185">Reference proteome</keyword>
<dbReference type="InterPro" id="IPR035979">
    <property type="entry name" value="RBD_domain_sf"/>
</dbReference>
<protein>
    <recommendedName>
        <fullName evidence="3">RRM domain-containing protein</fullName>
    </recommendedName>
</protein>
<feature type="domain" description="RRM" evidence="3">
    <location>
        <begin position="90"/>
        <end position="168"/>
    </location>
</feature>
<dbReference type="InterPro" id="IPR050502">
    <property type="entry name" value="Euk_RNA-bind_prot"/>
</dbReference>
<dbReference type="SMART" id="SM00360">
    <property type="entry name" value="RRM"/>
    <property type="match status" value="2"/>
</dbReference>
<evidence type="ECO:0000256" key="2">
    <source>
        <dbReference type="PROSITE-ProRule" id="PRU00176"/>
    </source>
</evidence>
<dbReference type="InterPro" id="IPR000504">
    <property type="entry name" value="RRM_dom"/>
</dbReference>
<accession>A0AAP0BMU6</accession>
<dbReference type="GO" id="GO:0003729">
    <property type="term" value="F:mRNA binding"/>
    <property type="evidence" value="ECO:0007669"/>
    <property type="project" value="TreeGrafter"/>
</dbReference>
<dbReference type="SUPFAM" id="SSF54928">
    <property type="entry name" value="RNA-binding domain, RBD"/>
    <property type="match status" value="2"/>
</dbReference>
<gene>
    <name evidence="4" type="ORF">KSP39_PZI008237</name>
</gene>
<name>A0AAP0BMU6_9ASPA</name>
<feature type="domain" description="RRM" evidence="3">
    <location>
        <begin position="181"/>
        <end position="259"/>
    </location>
</feature>
<comment type="caution">
    <text evidence="4">The sequence shown here is derived from an EMBL/GenBank/DDBJ whole genome shotgun (WGS) entry which is preliminary data.</text>
</comment>
<keyword evidence="1 2" id="KW-0694">RNA-binding</keyword>
<sequence length="272" mass="29323">MASAAAAPSSACIFSTTAARRHLPSLNSVLKATCGAVRVPSLPDLCRFSDQISIAGVASRSNLSKITPAVVAVAQEQEAPAEAARRLQNTKLYFGNLPYHCDGAQLTSLIQDYASPLSVEVLYDKDTGGSRGFAFVTMSSTEACEAVISSLNGTQYEGRKLRVKFPEKWKGRVGMYQESEFKLFVGNLSWSVTSETLKQVFKDYGSLVGARVLYDSETGRSRGYGFVCYSNNDEMTAAMESLNEIELEGRALRISLAIPKKSPSIGDGEGAK</sequence>
<dbReference type="AlphaFoldDB" id="A0AAP0BMU6"/>
<dbReference type="Gene3D" id="3.30.70.330">
    <property type="match status" value="2"/>
</dbReference>
<dbReference type="PANTHER" id="PTHR48025">
    <property type="entry name" value="OS02G0815200 PROTEIN"/>
    <property type="match status" value="1"/>
</dbReference>
<dbReference type="EMBL" id="JBBWWQ010000006">
    <property type="protein sequence ID" value="KAK8944803.1"/>
    <property type="molecule type" value="Genomic_DNA"/>
</dbReference>
<proteinExistence type="predicted"/>